<feature type="region of interest" description="Disordered" evidence="1">
    <location>
        <begin position="18"/>
        <end position="71"/>
    </location>
</feature>
<evidence type="ECO:0000313" key="2">
    <source>
        <dbReference type="EMBL" id="MBW48339.1"/>
    </source>
</evidence>
<protein>
    <submittedName>
        <fullName evidence="2">Putative secreted protein</fullName>
    </submittedName>
</protein>
<accession>A0A2M4B5K7</accession>
<evidence type="ECO:0000256" key="1">
    <source>
        <dbReference type="SAM" id="MobiDB-lite"/>
    </source>
</evidence>
<dbReference type="EMBL" id="GGFK01015018">
    <property type="protein sequence ID" value="MBW48339.1"/>
    <property type="molecule type" value="Transcribed_RNA"/>
</dbReference>
<name>A0A2M4B5K7_9DIPT</name>
<sequence length="71" mass="7799">MRSRRWMILICHVLRSSCHPSDRPSRLTRAPSCDTLEGSVSEPGRPAAGIVVPGAERLSKGSKGSYRMPYS</sequence>
<proteinExistence type="predicted"/>
<reference evidence="2" key="1">
    <citation type="submission" date="2018-01" db="EMBL/GenBank/DDBJ databases">
        <title>An insight into the sialome of Amazonian anophelines.</title>
        <authorList>
            <person name="Ribeiro J.M."/>
            <person name="Scarpassa V."/>
            <person name="Calvo E."/>
        </authorList>
    </citation>
    <scope>NUCLEOTIDE SEQUENCE</scope>
    <source>
        <tissue evidence="2">Salivary glands</tissue>
    </source>
</reference>
<dbReference type="AlphaFoldDB" id="A0A2M4B5K7"/>
<organism evidence="2">
    <name type="scientific">Anopheles triannulatus</name>
    <dbReference type="NCBI Taxonomy" id="58253"/>
    <lineage>
        <taxon>Eukaryota</taxon>
        <taxon>Metazoa</taxon>
        <taxon>Ecdysozoa</taxon>
        <taxon>Arthropoda</taxon>
        <taxon>Hexapoda</taxon>
        <taxon>Insecta</taxon>
        <taxon>Pterygota</taxon>
        <taxon>Neoptera</taxon>
        <taxon>Endopterygota</taxon>
        <taxon>Diptera</taxon>
        <taxon>Nematocera</taxon>
        <taxon>Culicoidea</taxon>
        <taxon>Culicidae</taxon>
        <taxon>Anophelinae</taxon>
        <taxon>Anopheles</taxon>
    </lineage>
</organism>